<evidence type="ECO:0000313" key="2">
    <source>
        <dbReference type="Proteomes" id="UP000297475"/>
    </source>
</evidence>
<dbReference type="Proteomes" id="UP000297475">
    <property type="component" value="Unassembled WGS sequence"/>
</dbReference>
<dbReference type="EMBL" id="SRMF01000002">
    <property type="protein sequence ID" value="TGG93968.1"/>
    <property type="molecule type" value="Genomic_DNA"/>
</dbReference>
<keyword evidence="2" id="KW-1185">Reference proteome</keyword>
<dbReference type="AlphaFoldDB" id="A0A4Z0WGT0"/>
<accession>A0A4Z0WGT0</accession>
<dbReference type="RefSeq" id="WP_135482528.1">
    <property type="nucleotide sequence ID" value="NZ_SRMF01000002.1"/>
</dbReference>
<sequence length="67" mass="8071">MTAQIPNTQIVHPIRIKLPMDGIKRIINRMIVRKQKRVLMELPDYLLRDVGLTRYDVAEELNRPFWR</sequence>
<dbReference type="OrthoDB" id="8005167at2"/>
<gene>
    <name evidence="1" type="ORF">E4656_07230</name>
</gene>
<evidence type="ECO:0000313" key="1">
    <source>
        <dbReference type="EMBL" id="TGG93968.1"/>
    </source>
</evidence>
<comment type="caution">
    <text evidence="1">The sequence shown here is derived from an EMBL/GenBank/DDBJ whole genome shotgun (WGS) entry which is preliminary data.</text>
</comment>
<organism evidence="1 2">
    <name type="scientific">Natronospirillum operosum</name>
    <dbReference type="NCBI Taxonomy" id="2759953"/>
    <lineage>
        <taxon>Bacteria</taxon>
        <taxon>Pseudomonadati</taxon>
        <taxon>Pseudomonadota</taxon>
        <taxon>Gammaproteobacteria</taxon>
        <taxon>Oceanospirillales</taxon>
        <taxon>Natronospirillaceae</taxon>
        <taxon>Natronospirillum</taxon>
    </lineage>
</organism>
<name>A0A4Z0WGT0_9GAMM</name>
<protein>
    <submittedName>
        <fullName evidence="1">DUF1127 domain-containing protein</fullName>
    </submittedName>
</protein>
<reference evidence="1 2" key="1">
    <citation type="submission" date="2019-04" db="EMBL/GenBank/DDBJ databases">
        <title>Natronospirillum operosus gen. nov., sp. nov., a haloalkaliphilic satellite isolated from decaying biomass of laboratory culture of cyanobacterium Geitlerinema sp. and proposal of Natronospirillaceae fam. nov. and Saccharospirillaceae fam. nov.</title>
        <authorList>
            <person name="Kevbrin V."/>
            <person name="Boltyanskaya Y."/>
            <person name="Koziaeva V."/>
            <person name="Grouzdev D.S."/>
            <person name="Park M."/>
            <person name="Cho J."/>
        </authorList>
    </citation>
    <scope>NUCLEOTIDE SEQUENCE [LARGE SCALE GENOMIC DNA]</scope>
    <source>
        <strain evidence="1 2">G-116</strain>
    </source>
</reference>
<proteinExistence type="predicted"/>